<comment type="caution">
    <text evidence="2">The sequence shown here is derived from an EMBL/GenBank/DDBJ whole genome shotgun (WGS) entry which is preliminary data.</text>
</comment>
<dbReference type="EMBL" id="JAMKFB020000001">
    <property type="protein sequence ID" value="KAL0203073.1"/>
    <property type="molecule type" value="Genomic_DNA"/>
</dbReference>
<organism evidence="2 3">
    <name type="scientific">Cirrhinus mrigala</name>
    <name type="common">Mrigala</name>
    <dbReference type="NCBI Taxonomy" id="683832"/>
    <lineage>
        <taxon>Eukaryota</taxon>
        <taxon>Metazoa</taxon>
        <taxon>Chordata</taxon>
        <taxon>Craniata</taxon>
        <taxon>Vertebrata</taxon>
        <taxon>Euteleostomi</taxon>
        <taxon>Actinopterygii</taxon>
        <taxon>Neopterygii</taxon>
        <taxon>Teleostei</taxon>
        <taxon>Ostariophysi</taxon>
        <taxon>Cypriniformes</taxon>
        <taxon>Cyprinidae</taxon>
        <taxon>Labeoninae</taxon>
        <taxon>Labeonini</taxon>
        <taxon>Cirrhinus</taxon>
    </lineage>
</organism>
<feature type="non-terminal residue" evidence="2">
    <location>
        <position position="1"/>
    </location>
</feature>
<feature type="non-terminal residue" evidence="2">
    <location>
        <position position="55"/>
    </location>
</feature>
<keyword evidence="3" id="KW-1185">Reference proteome</keyword>
<dbReference type="Proteomes" id="UP001529510">
    <property type="component" value="Unassembled WGS sequence"/>
</dbReference>
<feature type="region of interest" description="Disordered" evidence="1">
    <location>
        <begin position="16"/>
        <end position="55"/>
    </location>
</feature>
<evidence type="ECO:0000313" key="3">
    <source>
        <dbReference type="Proteomes" id="UP001529510"/>
    </source>
</evidence>
<sequence length="55" mass="6302">FLEKTIRSAVEQHLFNSHMHTGQSSEGLGPTGHSSSPVTTARERRRHLREQEENF</sequence>
<gene>
    <name evidence="2" type="ORF">M9458_001091</name>
</gene>
<proteinExistence type="predicted"/>
<name>A0ABD0RZ83_CIRMR</name>
<evidence type="ECO:0000313" key="2">
    <source>
        <dbReference type="EMBL" id="KAL0203073.1"/>
    </source>
</evidence>
<feature type="compositionally biased region" description="Polar residues" evidence="1">
    <location>
        <begin position="16"/>
        <end position="39"/>
    </location>
</feature>
<accession>A0ABD0RZ83</accession>
<reference evidence="2 3" key="1">
    <citation type="submission" date="2024-05" db="EMBL/GenBank/DDBJ databases">
        <title>Genome sequencing and assembly of Indian major carp, Cirrhinus mrigala (Hamilton, 1822).</title>
        <authorList>
            <person name="Mohindra V."/>
            <person name="Chowdhury L.M."/>
            <person name="Lal K."/>
            <person name="Jena J.K."/>
        </authorList>
    </citation>
    <scope>NUCLEOTIDE SEQUENCE [LARGE SCALE GENOMIC DNA]</scope>
    <source>
        <strain evidence="2">CM1030</strain>
        <tissue evidence="2">Blood</tissue>
    </source>
</reference>
<protein>
    <submittedName>
        <fullName evidence="2">Uncharacterized protein</fullName>
    </submittedName>
</protein>
<dbReference type="AlphaFoldDB" id="A0ABD0RZ83"/>
<evidence type="ECO:0000256" key="1">
    <source>
        <dbReference type="SAM" id="MobiDB-lite"/>
    </source>
</evidence>